<sequence>RTLSPPLGNGTKFIHMDIKKSNRRNESMTTSQMIADFTTLAIQAGGWMELDRLYLQNRLLSMIGEQELGEVDIRPVATPAADLAEQLCQIASANQLVKTEQQKEQFVVQLMDLLTPPPSVVNAFFAQHYAKEPQEATEYFYQLCQKNGTVIEQEEPVVFSTVYGDFLANKVHSEAPKATLSAQRYPRCEWCMATEGYQGSQQFPATTNHRVIRMNLDGESWGFSFVKQAQYQQQGVIAFEKHQAAKRSVKTFQQLLKIVEVFPHYFAGIDAVFEQNEHVYYQTGLQQFALAEASISEYVELANYPLINAGMVNWPVATFRLEGPNASEVAQAANDIFEQWQTLKLPTDEIQIVARRKELLYVMDLIFSRPQAKPSLTLAEVQGLMTWSNQKTQALETVASAYQQRLKEASAFAETSEGKAAFLAMVAPVTH</sequence>
<evidence type="ECO:0000256" key="6">
    <source>
        <dbReference type="ARBA" id="ARBA00023144"/>
    </source>
</evidence>
<keyword evidence="5 9" id="KW-0548">Nucleotidyltransferase</keyword>
<dbReference type="Pfam" id="PF01087">
    <property type="entry name" value="GalP_UDP_transf"/>
    <property type="match status" value="1"/>
</dbReference>
<dbReference type="NCBIfam" id="NF003637">
    <property type="entry name" value="PRK05270.3-2"/>
    <property type="match status" value="1"/>
</dbReference>
<comment type="caution">
    <text evidence="9">The sequence shown here is derived from an EMBL/GenBank/DDBJ whole genome shotgun (WGS) entry which is preliminary data.</text>
</comment>
<evidence type="ECO:0000313" key="10">
    <source>
        <dbReference type="Proteomes" id="UP000004117"/>
    </source>
</evidence>
<comment type="catalytic activity">
    <reaction evidence="1">
        <text>alpha-D-galactose 1-phosphate + UDP-alpha-D-glucose = alpha-D-glucose 1-phosphate + UDP-alpha-D-galactose</text>
        <dbReference type="Rhea" id="RHEA:13989"/>
        <dbReference type="ChEBI" id="CHEBI:58336"/>
        <dbReference type="ChEBI" id="CHEBI:58601"/>
        <dbReference type="ChEBI" id="CHEBI:58885"/>
        <dbReference type="ChEBI" id="CHEBI:66914"/>
        <dbReference type="EC" id="2.7.7.12"/>
    </reaction>
</comment>
<dbReference type="PANTHER" id="PTHR39191">
    <property type="entry name" value="GALACTOSE-1-PHOSPHATE URIDYLYLTRANSFERASE"/>
    <property type="match status" value="1"/>
</dbReference>
<dbReference type="GO" id="GO:0006012">
    <property type="term" value="P:galactose metabolic process"/>
    <property type="evidence" value="ECO:0007669"/>
    <property type="project" value="UniProtKB-KW"/>
</dbReference>
<dbReference type="EMBL" id="ALZR01000017">
    <property type="protein sequence ID" value="EJV20181.1"/>
    <property type="molecule type" value="Genomic_DNA"/>
</dbReference>
<dbReference type="GO" id="GO:0005737">
    <property type="term" value="C:cytoplasm"/>
    <property type="evidence" value="ECO:0007669"/>
    <property type="project" value="InterPro"/>
</dbReference>
<keyword evidence="7" id="KW-0119">Carbohydrate metabolism</keyword>
<dbReference type="GO" id="GO:0008108">
    <property type="term" value="F:UDP-glucose:hexose-1-phosphate uridylyltransferase activity"/>
    <property type="evidence" value="ECO:0007669"/>
    <property type="project" value="UniProtKB-EC"/>
</dbReference>
<name>A0AAV3GPJ9_ENTFL</name>
<feature type="domain" description="Galactose-1-phosphate uridyl transferase N-terminal" evidence="8">
    <location>
        <begin position="49"/>
        <end position="152"/>
    </location>
</feature>
<dbReference type="InterPro" id="IPR000766">
    <property type="entry name" value="GalP_uridyl_Trfase_II"/>
</dbReference>
<organism evidence="9 10">
    <name type="scientific">Enterococcus faecalis ERV63</name>
    <dbReference type="NCBI Taxonomy" id="1134793"/>
    <lineage>
        <taxon>Bacteria</taxon>
        <taxon>Bacillati</taxon>
        <taxon>Bacillota</taxon>
        <taxon>Bacilli</taxon>
        <taxon>Lactobacillales</taxon>
        <taxon>Enterococcaceae</taxon>
        <taxon>Enterococcus</taxon>
    </lineage>
</organism>
<gene>
    <name evidence="9" type="ORF">HMPREF1336_00336</name>
</gene>
<evidence type="ECO:0000256" key="1">
    <source>
        <dbReference type="ARBA" id="ARBA00001107"/>
    </source>
</evidence>
<keyword evidence="6" id="KW-0299">Galactose metabolism</keyword>
<keyword evidence="4" id="KW-0808">Transferase</keyword>
<evidence type="ECO:0000256" key="7">
    <source>
        <dbReference type="ARBA" id="ARBA00023277"/>
    </source>
</evidence>
<evidence type="ECO:0000256" key="3">
    <source>
        <dbReference type="ARBA" id="ARBA00022490"/>
    </source>
</evidence>
<evidence type="ECO:0000256" key="2">
    <source>
        <dbReference type="ARBA" id="ARBA00004947"/>
    </source>
</evidence>
<evidence type="ECO:0000256" key="4">
    <source>
        <dbReference type="ARBA" id="ARBA00022679"/>
    </source>
</evidence>
<evidence type="ECO:0000313" key="9">
    <source>
        <dbReference type="EMBL" id="EJV20181.1"/>
    </source>
</evidence>
<keyword evidence="3" id="KW-0963">Cytoplasm</keyword>
<dbReference type="AlphaFoldDB" id="A0AAV3GPJ9"/>
<dbReference type="PANTHER" id="PTHR39191:SF1">
    <property type="entry name" value="DUF4922 DOMAIN-CONTAINING PROTEIN"/>
    <property type="match status" value="1"/>
</dbReference>
<dbReference type="InterPro" id="IPR005849">
    <property type="entry name" value="GalP_Utransf_N"/>
</dbReference>
<dbReference type="Proteomes" id="UP000004117">
    <property type="component" value="Unassembled WGS sequence"/>
</dbReference>
<reference evidence="9 10" key="1">
    <citation type="submission" date="2012-04" db="EMBL/GenBank/DDBJ databases">
        <authorList>
            <person name="Weinstock G."/>
            <person name="Sodergren E."/>
            <person name="Lobos E.A."/>
            <person name="Fulton L."/>
            <person name="Fulton R."/>
            <person name="Courtney L."/>
            <person name="Fronick C."/>
            <person name="O'Laughlin M."/>
            <person name="Godfrey J."/>
            <person name="Wilson R.M."/>
            <person name="Miner T."/>
            <person name="Farmer C."/>
            <person name="Delehaunty K."/>
            <person name="Cordes M."/>
            <person name="Minx P."/>
            <person name="Tomlinson C."/>
            <person name="Chen J."/>
            <person name="Wollam A."/>
            <person name="Pepin K.H."/>
            <person name="Bhonagiri V."/>
            <person name="Zhang X."/>
            <person name="Suruliraj S."/>
            <person name="Warren W."/>
            <person name="Mitreva M."/>
            <person name="Mardis E.R."/>
            <person name="Wilson R.K."/>
        </authorList>
    </citation>
    <scope>NUCLEOTIDE SEQUENCE [LARGE SCALE GENOMIC DNA]</scope>
    <source>
        <strain evidence="9 10">ERV63</strain>
    </source>
</reference>
<evidence type="ECO:0000256" key="5">
    <source>
        <dbReference type="ARBA" id="ARBA00022695"/>
    </source>
</evidence>
<proteinExistence type="predicted"/>
<feature type="non-terminal residue" evidence="9">
    <location>
        <position position="1"/>
    </location>
</feature>
<protein>
    <submittedName>
        <fullName evidence="9">UTP--hexose-1-phosphate uridylyltransferase</fullName>
    </submittedName>
</protein>
<evidence type="ECO:0000259" key="8">
    <source>
        <dbReference type="Pfam" id="PF01087"/>
    </source>
</evidence>
<accession>A0AAV3GPJ9</accession>
<comment type="pathway">
    <text evidence="2">Carbohydrate metabolism; galactose metabolism.</text>
</comment>